<accession>A0A834JAN2</accession>
<dbReference type="EMBL" id="JACSDZ010000018">
    <property type="protein sequence ID" value="KAF7384086.1"/>
    <property type="molecule type" value="Genomic_DNA"/>
</dbReference>
<comment type="caution">
    <text evidence="1">The sequence shown here is derived from an EMBL/GenBank/DDBJ whole genome shotgun (WGS) entry which is preliminary data.</text>
</comment>
<evidence type="ECO:0000313" key="2">
    <source>
        <dbReference type="Proteomes" id="UP000617340"/>
    </source>
</evidence>
<name>A0A834JAN2_VESGE</name>
<protein>
    <submittedName>
        <fullName evidence="1">Uncharacterized protein</fullName>
    </submittedName>
</protein>
<evidence type="ECO:0000313" key="1">
    <source>
        <dbReference type="EMBL" id="KAF7384086.1"/>
    </source>
</evidence>
<keyword evidence="2" id="KW-1185">Reference proteome</keyword>
<dbReference type="AlphaFoldDB" id="A0A834JAN2"/>
<proteinExistence type="predicted"/>
<sequence length="106" mass="12142">MSQVRRIGPLMKITEVEENSPEKVQDVSLQIVSPVSSMIRDFDKSTISLKECMESDTNNSNLRLGLVYERRVSQGRNGMVWGDRDFPVLEESGDVCYGFELLERRL</sequence>
<gene>
    <name evidence="1" type="ORF">HZH68_014843</name>
</gene>
<dbReference type="Proteomes" id="UP000617340">
    <property type="component" value="Unassembled WGS sequence"/>
</dbReference>
<reference evidence="1" key="1">
    <citation type="journal article" date="2020" name="G3 (Bethesda)">
        <title>High-Quality Assemblies for Three Invasive Social Wasps from the &lt;i&gt;Vespula&lt;/i&gt; Genus.</title>
        <authorList>
            <person name="Harrop T.W.R."/>
            <person name="Guhlin J."/>
            <person name="McLaughlin G.M."/>
            <person name="Permina E."/>
            <person name="Stockwell P."/>
            <person name="Gilligan J."/>
            <person name="Le Lec M.F."/>
            <person name="Gruber M.A.M."/>
            <person name="Quinn O."/>
            <person name="Lovegrove M."/>
            <person name="Duncan E.J."/>
            <person name="Remnant E.J."/>
            <person name="Van Eeckhoven J."/>
            <person name="Graham B."/>
            <person name="Knapp R.A."/>
            <person name="Langford K.W."/>
            <person name="Kronenberg Z."/>
            <person name="Press M.O."/>
            <person name="Eacker S.M."/>
            <person name="Wilson-Rankin E.E."/>
            <person name="Purcell J."/>
            <person name="Lester P.J."/>
            <person name="Dearden P.K."/>
        </authorList>
    </citation>
    <scope>NUCLEOTIDE SEQUENCE</scope>
    <source>
        <strain evidence="1">Linc-1</strain>
    </source>
</reference>
<organism evidence="1 2">
    <name type="scientific">Vespula germanica</name>
    <name type="common">German yellow jacket</name>
    <name type="synonym">Paravespula germanica</name>
    <dbReference type="NCBI Taxonomy" id="30212"/>
    <lineage>
        <taxon>Eukaryota</taxon>
        <taxon>Metazoa</taxon>
        <taxon>Ecdysozoa</taxon>
        <taxon>Arthropoda</taxon>
        <taxon>Hexapoda</taxon>
        <taxon>Insecta</taxon>
        <taxon>Pterygota</taxon>
        <taxon>Neoptera</taxon>
        <taxon>Endopterygota</taxon>
        <taxon>Hymenoptera</taxon>
        <taxon>Apocrita</taxon>
        <taxon>Aculeata</taxon>
        <taxon>Vespoidea</taxon>
        <taxon>Vespidae</taxon>
        <taxon>Vespinae</taxon>
        <taxon>Vespula</taxon>
    </lineage>
</organism>